<dbReference type="InterPro" id="IPR036640">
    <property type="entry name" value="ABC1_TM_sf"/>
</dbReference>
<evidence type="ECO:0000256" key="9">
    <source>
        <dbReference type="SAM" id="Phobius"/>
    </source>
</evidence>
<feature type="transmembrane region" description="Helical" evidence="9">
    <location>
        <begin position="260"/>
        <end position="278"/>
    </location>
</feature>
<dbReference type="InterPro" id="IPR027417">
    <property type="entry name" value="P-loop_NTPase"/>
</dbReference>
<keyword evidence="13" id="KW-1185">Reference proteome</keyword>
<name>C4XJG9_SOLM1</name>
<gene>
    <name evidence="12" type="ordered locus">DMR_32280</name>
</gene>
<dbReference type="eggNOG" id="COG1132">
    <property type="taxonomic scope" value="Bacteria"/>
</dbReference>
<organism evidence="12 13">
    <name type="scientific">Solidesulfovibrio magneticus (strain ATCC 700980 / DSM 13731 / RS-1)</name>
    <name type="common">Desulfovibrio magneticus</name>
    <dbReference type="NCBI Taxonomy" id="573370"/>
    <lineage>
        <taxon>Bacteria</taxon>
        <taxon>Pseudomonadati</taxon>
        <taxon>Thermodesulfobacteriota</taxon>
        <taxon>Desulfovibrionia</taxon>
        <taxon>Desulfovibrionales</taxon>
        <taxon>Desulfovibrionaceae</taxon>
        <taxon>Solidesulfovibrio</taxon>
    </lineage>
</organism>
<dbReference type="Pfam" id="PF00664">
    <property type="entry name" value="ABC_membrane"/>
    <property type="match status" value="1"/>
</dbReference>
<dbReference type="PROSITE" id="PS50929">
    <property type="entry name" value="ABC_TM1F"/>
    <property type="match status" value="1"/>
</dbReference>
<evidence type="ECO:0000256" key="7">
    <source>
        <dbReference type="ARBA" id="ARBA00022989"/>
    </source>
</evidence>
<feature type="domain" description="ABC transmembrane type-1" evidence="11">
    <location>
        <begin position="27"/>
        <end position="313"/>
    </location>
</feature>
<dbReference type="HOGENOM" id="CLU_000604_84_3_7"/>
<comment type="subcellular location">
    <subcellularLocation>
        <location evidence="1">Cell membrane</location>
        <topology evidence="1">Multi-pass membrane protein</topology>
    </subcellularLocation>
</comment>
<evidence type="ECO:0000256" key="3">
    <source>
        <dbReference type="ARBA" id="ARBA00022475"/>
    </source>
</evidence>
<feature type="domain" description="ABC transporter" evidence="10">
    <location>
        <begin position="349"/>
        <end position="582"/>
    </location>
</feature>
<dbReference type="RefSeq" id="WP_015861871.1">
    <property type="nucleotide sequence ID" value="NC_012796.1"/>
</dbReference>
<dbReference type="Pfam" id="PF00005">
    <property type="entry name" value="ABC_tran"/>
    <property type="match status" value="1"/>
</dbReference>
<keyword evidence="2" id="KW-0813">Transport</keyword>
<dbReference type="KEGG" id="dma:DMR_32280"/>
<dbReference type="SUPFAM" id="SSF90123">
    <property type="entry name" value="ABC transporter transmembrane region"/>
    <property type="match status" value="1"/>
</dbReference>
<keyword evidence="4 9" id="KW-0812">Transmembrane</keyword>
<feature type="transmembrane region" description="Helical" evidence="9">
    <location>
        <begin position="149"/>
        <end position="166"/>
    </location>
</feature>
<keyword evidence="8 9" id="KW-0472">Membrane</keyword>
<dbReference type="SUPFAM" id="SSF52540">
    <property type="entry name" value="P-loop containing nucleoside triphosphate hydrolases"/>
    <property type="match status" value="1"/>
</dbReference>
<dbReference type="GO" id="GO:0016887">
    <property type="term" value="F:ATP hydrolysis activity"/>
    <property type="evidence" value="ECO:0007669"/>
    <property type="project" value="InterPro"/>
</dbReference>
<dbReference type="InterPro" id="IPR003593">
    <property type="entry name" value="AAA+_ATPase"/>
</dbReference>
<evidence type="ECO:0000259" key="11">
    <source>
        <dbReference type="PROSITE" id="PS50929"/>
    </source>
</evidence>
<dbReference type="SMART" id="SM00382">
    <property type="entry name" value="AAA"/>
    <property type="match status" value="1"/>
</dbReference>
<dbReference type="FunFam" id="3.40.50.300:FF:000221">
    <property type="entry name" value="Multidrug ABC transporter ATP-binding protein"/>
    <property type="match status" value="1"/>
</dbReference>
<dbReference type="PANTHER" id="PTHR43394:SF1">
    <property type="entry name" value="ATP-BINDING CASSETTE SUB-FAMILY B MEMBER 10, MITOCHONDRIAL"/>
    <property type="match status" value="1"/>
</dbReference>
<evidence type="ECO:0000259" key="10">
    <source>
        <dbReference type="PROSITE" id="PS50893"/>
    </source>
</evidence>
<evidence type="ECO:0000256" key="2">
    <source>
        <dbReference type="ARBA" id="ARBA00022448"/>
    </source>
</evidence>
<evidence type="ECO:0000256" key="5">
    <source>
        <dbReference type="ARBA" id="ARBA00022741"/>
    </source>
</evidence>
<evidence type="ECO:0000256" key="8">
    <source>
        <dbReference type="ARBA" id="ARBA00023136"/>
    </source>
</evidence>
<dbReference type="InterPro" id="IPR011527">
    <property type="entry name" value="ABC1_TM_dom"/>
</dbReference>
<dbReference type="CDD" id="cd18552">
    <property type="entry name" value="ABC_6TM_MsbA_like"/>
    <property type="match status" value="1"/>
</dbReference>
<evidence type="ECO:0000256" key="6">
    <source>
        <dbReference type="ARBA" id="ARBA00022840"/>
    </source>
</evidence>
<dbReference type="AlphaFoldDB" id="C4XJG9"/>
<dbReference type="Gene3D" id="1.20.1560.10">
    <property type="entry name" value="ABC transporter type 1, transmembrane domain"/>
    <property type="match status" value="1"/>
</dbReference>
<keyword evidence="7 9" id="KW-1133">Transmembrane helix</keyword>
<dbReference type="STRING" id="573370.DMR_32280"/>
<accession>C4XJG9</accession>
<reference evidence="12 13" key="1">
    <citation type="journal article" date="2009" name="Genome Res.">
        <title>Whole genome sequence of Desulfovibrio magneticus strain RS-1 revealed common gene clusters in magnetotactic bacteria.</title>
        <authorList>
            <person name="Nakazawa H."/>
            <person name="Arakaki A."/>
            <person name="Narita-Yamada S."/>
            <person name="Yashiro I."/>
            <person name="Jinno K."/>
            <person name="Aoki N."/>
            <person name="Tsuruyama A."/>
            <person name="Okamura Y."/>
            <person name="Tanikawa S."/>
            <person name="Fujita N."/>
            <person name="Takeyama H."/>
            <person name="Matsunaga T."/>
        </authorList>
    </citation>
    <scope>NUCLEOTIDE SEQUENCE [LARGE SCALE GENOMIC DNA]</scope>
    <source>
        <strain evidence="13">ATCC 700980 / DSM 13731 / RS-1</strain>
    </source>
</reference>
<keyword evidence="5" id="KW-0547">Nucleotide-binding</keyword>
<evidence type="ECO:0000313" key="13">
    <source>
        <dbReference type="Proteomes" id="UP000009071"/>
    </source>
</evidence>
<feature type="transmembrane region" description="Helical" evidence="9">
    <location>
        <begin position="21"/>
        <end position="51"/>
    </location>
</feature>
<keyword evidence="6" id="KW-0067">ATP-binding</keyword>
<dbReference type="PANTHER" id="PTHR43394">
    <property type="entry name" value="ATP-DEPENDENT PERMEASE MDL1, MITOCHONDRIAL"/>
    <property type="match status" value="1"/>
</dbReference>
<dbReference type="GO" id="GO:0015421">
    <property type="term" value="F:ABC-type oligopeptide transporter activity"/>
    <property type="evidence" value="ECO:0007669"/>
    <property type="project" value="TreeGrafter"/>
</dbReference>
<dbReference type="InterPro" id="IPR017871">
    <property type="entry name" value="ABC_transporter-like_CS"/>
</dbReference>
<evidence type="ECO:0000256" key="4">
    <source>
        <dbReference type="ARBA" id="ARBA00022692"/>
    </source>
</evidence>
<evidence type="ECO:0000313" key="12">
    <source>
        <dbReference type="EMBL" id="BAH76719.1"/>
    </source>
</evidence>
<dbReference type="GO" id="GO:0005524">
    <property type="term" value="F:ATP binding"/>
    <property type="evidence" value="ECO:0007669"/>
    <property type="project" value="UniProtKB-KW"/>
</dbReference>
<proteinExistence type="predicted"/>
<dbReference type="PROSITE" id="PS50893">
    <property type="entry name" value="ABC_TRANSPORTER_2"/>
    <property type="match status" value="1"/>
</dbReference>
<dbReference type="GO" id="GO:0090374">
    <property type="term" value="P:oligopeptide export from mitochondrion"/>
    <property type="evidence" value="ECO:0007669"/>
    <property type="project" value="TreeGrafter"/>
</dbReference>
<dbReference type="EMBL" id="AP010904">
    <property type="protein sequence ID" value="BAH76719.1"/>
    <property type="molecule type" value="Genomic_DNA"/>
</dbReference>
<dbReference type="GO" id="GO:0005886">
    <property type="term" value="C:plasma membrane"/>
    <property type="evidence" value="ECO:0007669"/>
    <property type="project" value="UniProtKB-SubCell"/>
</dbReference>
<dbReference type="PROSITE" id="PS00211">
    <property type="entry name" value="ABC_TRANSPORTER_1"/>
    <property type="match status" value="1"/>
</dbReference>
<dbReference type="Gene3D" id="3.40.50.300">
    <property type="entry name" value="P-loop containing nucleotide triphosphate hydrolases"/>
    <property type="match status" value="1"/>
</dbReference>
<protein>
    <submittedName>
        <fullName evidence="12">ABC transporter</fullName>
    </submittedName>
</protein>
<feature type="transmembrane region" description="Helical" evidence="9">
    <location>
        <begin position="172"/>
        <end position="188"/>
    </location>
</feature>
<keyword evidence="3" id="KW-1003">Cell membrane</keyword>
<dbReference type="Proteomes" id="UP000009071">
    <property type="component" value="Chromosome"/>
</dbReference>
<sequence length="598" mass="66168">MNKATTSDLNIARRFAAFLKSYTWQIIFALTCALCSSAAGIALPLLAGSLINKLQETTQVSSFFNLHNLELWSLVSVFAFQAVCSYCQVVYTSRISEGVVRDIRIAAFSGLLKKEMLFFDQIKVGDVSSRVSKDVNDVQELYTESFQDIFLSIIEIFGSISAMLYISWKMTLLTLCVAPLSAALVLYYRNRFRMLARSQARLMGDISSHAQEASTHIRIIRAFGAETVELKRMLSVCDKFYTSGISLAKVFASQTVASRVLVWVAIFFVMLYGFYLIALGDMNSGQLVAFLILAYKSTQPVLHVSYIVNNMQRSLAAASRVYSLLEDNLPSRSLNQPLSFVPFNPQGQISFDRVNFSYCGEDVLNDVVFSVDKGEFVALVGPSGAGKTTILKLLLGFYSPSSGRILLDDVDISRVDPAILRSAIAYVPQESMLFNRSIYENIAYGNNSASFAEIESAAKNAGALDFIRTLPQGFDTMVGELGARLSGGERQRIVLGRAFLRNPKILLLDEPTSNLDSNNEALLKDNIKELAKGRTTVMVAHRFSTIEHADRVIVINSGRVIESGSPQQLIQQRGLFYQMRMSSSKIEDLPMPAVSVAD</sequence>
<dbReference type="OrthoDB" id="9760168at2"/>
<feature type="transmembrane region" description="Helical" evidence="9">
    <location>
        <begin position="71"/>
        <end position="91"/>
    </location>
</feature>
<evidence type="ECO:0000256" key="1">
    <source>
        <dbReference type="ARBA" id="ARBA00004651"/>
    </source>
</evidence>
<dbReference type="InterPro" id="IPR039421">
    <property type="entry name" value="Type_1_exporter"/>
</dbReference>
<dbReference type="InterPro" id="IPR003439">
    <property type="entry name" value="ABC_transporter-like_ATP-bd"/>
</dbReference>